<feature type="domain" description="DnaT DNA-binding" evidence="2">
    <location>
        <begin position="203"/>
        <end position="272"/>
    </location>
</feature>
<dbReference type="Pfam" id="PF17948">
    <property type="entry name" value="DnaT"/>
    <property type="match status" value="1"/>
</dbReference>
<dbReference type="InterPro" id="IPR040480">
    <property type="entry name" value="DnaT_DNA_bind"/>
</dbReference>
<evidence type="ECO:0000256" key="1">
    <source>
        <dbReference type="SAM" id="MobiDB-lite"/>
    </source>
</evidence>
<gene>
    <name evidence="3" type="ORF">HNO53_20640</name>
</gene>
<name>A0ABX7WKG7_9GAMM</name>
<evidence type="ECO:0000313" key="4">
    <source>
        <dbReference type="Proteomes" id="UP000671845"/>
    </source>
</evidence>
<evidence type="ECO:0000259" key="2">
    <source>
        <dbReference type="Pfam" id="PF17948"/>
    </source>
</evidence>
<dbReference type="Gene3D" id="1.10.8.1180">
    <property type="match status" value="1"/>
</dbReference>
<sequence>MSSISASMLPALLGRPVAYQPVFTRLPGVTVQGAIFLSQALFLCNTPTAQRRAGWFWKEQAGAVDSWEAETGMSAKQQVTARRQLVAIGVLEEVRKGVPAKTWYRVNCDRLAELLAQALDTSETAAEPRRSPDSPNGRNCNLPTGETRNAQPECTESPDGSFHTETTTEITPSLSEARASIFERAAQQCDDGTPPPTQSRQYPMTLDWQPDPDQLAMACQRAGLPADTQPAQHQLAKFTAHHADTQRQQSSTAWHAKLVDWLRNDQRAAQAHTGGPAHDRADPDQRRDDRTEREAVRQQLANPHDTSWADGWWPDDGSEPGAQAADHVTGQSGVHPAGGDFSEDLEQRVPQCGPADPGTPRAGAGAGTVAGFADSARGRAGHERAEAWGEYLAADDPGAGEPAGAETGGLRYAVSW</sequence>
<organism evidence="3 4">
    <name type="scientific">Halomonas sulfidivorans</name>
    <dbReference type="NCBI Taxonomy" id="2733488"/>
    <lineage>
        <taxon>Bacteria</taxon>
        <taxon>Pseudomonadati</taxon>
        <taxon>Pseudomonadota</taxon>
        <taxon>Gammaproteobacteria</taxon>
        <taxon>Oceanospirillales</taxon>
        <taxon>Halomonadaceae</taxon>
        <taxon>Halomonas</taxon>
    </lineage>
</organism>
<keyword evidence="4" id="KW-1185">Reference proteome</keyword>
<dbReference type="Proteomes" id="UP000671845">
    <property type="component" value="Chromosome"/>
</dbReference>
<accession>A0ABX7WKG7</accession>
<feature type="compositionally biased region" description="Basic and acidic residues" evidence="1">
    <location>
        <begin position="277"/>
        <end position="296"/>
    </location>
</feature>
<protein>
    <recommendedName>
        <fullName evidence="2">DnaT DNA-binding domain-containing protein</fullName>
    </recommendedName>
</protein>
<feature type="region of interest" description="Disordered" evidence="1">
    <location>
        <begin position="268"/>
        <end position="343"/>
    </location>
</feature>
<feature type="compositionally biased region" description="Polar residues" evidence="1">
    <location>
        <begin position="133"/>
        <end position="154"/>
    </location>
</feature>
<feature type="region of interest" description="Disordered" evidence="1">
    <location>
        <begin position="122"/>
        <end position="168"/>
    </location>
</feature>
<evidence type="ECO:0000313" key="3">
    <source>
        <dbReference type="EMBL" id="QTP60908.1"/>
    </source>
</evidence>
<proteinExistence type="predicted"/>
<reference evidence="3 4" key="1">
    <citation type="journal article" date="2021" name="Front. Microbiol.">
        <title>Aerobic Denitrification and Heterotrophic Sulfur Oxidation in the Genus Halomonas Revealed by Six Novel Species Characterizations and Genome-Based Analysis.</title>
        <authorList>
            <person name="Wang L."/>
            <person name="Shao Z."/>
        </authorList>
    </citation>
    <scope>NUCLEOTIDE SEQUENCE [LARGE SCALE GENOMIC DNA]</scope>
    <source>
        <strain evidence="3 4">MCCC 1A13718</strain>
    </source>
</reference>
<dbReference type="EMBL" id="CP053383">
    <property type="protein sequence ID" value="QTP60908.1"/>
    <property type="molecule type" value="Genomic_DNA"/>
</dbReference>